<evidence type="ECO:0000256" key="1">
    <source>
        <dbReference type="SAM" id="Phobius"/>
    </source>
</evidence>
<keyword evidence="1" id="KW-0472">Membrane</keyword>
<dbReference type="EMBL" id="CP015101">
    <property type="protein sequence ID" value="ASJ05615.1"/>
    <property type="molecule type" value="Genomic_DNA"/>
</dbReference>
<accession>A0A2Z2MLJ0</accession>
<gene>
    <name evidence="2" type="ORF">A3L01_09660</name>
</gene>
<dbReference type="KEGG" id="tbs:A3L01_09660"/>
<organism evidence="2 3">
    <name type="scientific">Thermococcus barossii</name>
    <dbReference type="NCBI Taxonomy" id="54077"/>
    <lineage>
        <taxon>Archaea</taxon>
        <taxon>Methanobacteriati</taxon>
        <taxon>Methanobacteriota</taxon>
        <taxon>Thermococci</taxon>
        <taxon>Thermococcales</taxon>
        <taxon>Thermococcaceae</taxon>
        <taxon>Thermococcus</taxon>
    </lineage>
</organism>
<feature type="transmembrane region" description="Helical" evidence="1">
    <location>
        <begin position="21"/>
        <end position="39"/>
    </location>
</feature>
<keyword evidence="3" id="KW-1185">Reference proteome</keyword>
<name>A0A2Z2MLJ0_9EURY</name>
<dbReference type="Proteomes" id="UP000250272">
    <property type="component" value="Chromosome"/>
</dbReference>
<evidence type="ECO:0000313" key="2">
    <source>
        <dbReference type="EMBL" id="ASJ05615.1"/>
    </source>
</evidence>
<reference evidence="2 3" key="1">
    <citation type="submission" date="2016-04" db="EMBL/GenBank/DDBJ databases">
        <title>Complete genome sequence of Thermococcus barossii type strain SHCK-94.</title>
        <authorList>
            <person name="Oger P.M."/>
        </authorList>
    </citation>
    <scope>NUCLEOTIDE SEQUENCE [LARGE SCALE GENOMIC DNA]</scope>
    <source>
        <strain evidence="2 3">SHCK-94</strain>
    </source>
</reference>
<evidence type="ECO:0000313" key="3">
    <source>
        <dbReference type="Proteomes" id="UP000250272"/>
    </source>
</evidence>
<feature type="transmembrane region" description="Helical" evidence="1">
    <location>
        <begin position="51"/>
        <end position="72"/>
    </location>
</feature>
<feature type="transmembrane region" description="Helical" evidence="1">
    <location>
        <begin position="107"/>
        <end position="126"/>
    </location>
</feature>
<sequence length="145" mass="16939">MMIQARRIRRKIIEIIDSLSFPELLFLNILATGLLLVPPSKFTLFGYIEEIIKLGIAYGWFVFLMALLYLVIDVPEKWEVSIHDWIASFGAFSIITSLIVWKRQWPLVLKVLIVILLAYLWSKLTIKGLQYIQKQENIKSNIKNM</sequence>
<keyword evidence="1" id="KW-1133">Transmembrane helix</keyword>
<feature type="transmembrane region" description="Helical" evidence="1">
    <location>
        <begin position="84"/>
        <end position="101"/>
    </location>
</feature>
<keyword evidence="1" id="KW-0812">Transmembrane</keyword>
<proteinExistence type="predicted"/>
<dbReference type="AlphaFoldDB" id="A0A2Z2MLJ0"/>
<protein>
    <submittedName>
        <fullName evidence="2">Uncharacterized protein</fullName>
    </submittedName>
</protein>